<reference evidence="5 7" key="3">
    <citation type="submission" date="2019-03" db="EMBL/GenBank/DDBJ databases">
        <authorList>
            <consortium name="Pathogen Informatics"/>
        </authorList>
    </citation>
    <scope>NUCLEOTIDE SEQUENCE [LARGE SCALE GENOMIC DNA]</scope>
    <source>
        <strain evidence="5 7">NCTC12282</strain>
    </source>
</reference>
<accession>A0A2C6DJ54</accession>
<evidence type="ECO:0000313" key="5">
    <source>
        <dbReference type="EMBL" id="VFS49439.1"/>
    </source>
</evidence>
<gene>
    <name evidence="5" type="primary">tibA_11</name>
    <name evidence="4" type="ORF">CRN84_13835</name>
    <name evidence="5" type="ORF">NCTC12282_03917</name>
</gene>
<dbReference type="RefSeq" id="WP_036015194.1">
    <property type="nucleotide sequence ID" value="NZ_CAADJA010000002.1"/>
</dbReference>
<reference evidence="6" key="2">
    <citation type="submission" date="2017-09" db="EMBL/GenBank/DDBJ databases">
        <title>FDA dAtabase for Regulatory Grade micrObial Sequences (FDA-ARGOS): Supporting development and validation of Infectious Disease Dx tests.</title>
        <authorList>
            <person name="Minogue T."/>
            <person name="Wolcott M."/>
            <person name="Wasieloski L."/>
            <person name="Aguilar W."/>
            <person name="Moore D."/>
            <person name="Tallon L."/>
            <person name="Sadzewicz L."/>
            <person name="Ott S."/>
            <person name="Zhao X."/>
            <person name="Nagaraj S."/>
            <person name="Vavikolanu K."/>
            <person name="Aluvathingal J."/>
            <person name="Nadendla S."/>
            <person name="Sichtig H."/>
        </authorList>
    </citation>
    <scope>NUCLEOTIDE SEQUENCE [LARGE SCALE GENOMIC DNA]</scope>
    <source>
        <strain evidence="6">FDAARGOS_387</strain>
    </source>
</reference>
<dbReference type="InterPro" id="IPR043990">
    <property type="entry name" value="AC_1"/>
</dbReference>
<dbReference type="InterPro" id="IPR051551">
    <property type="entry name" value="Autotransporter_adhesion"/>
</dbReference>
<dbReference type="InterPro" id="IPR036709">
    <property type="entry name" value="Autotransporte_beta_dom_sf"/>
</dbReference>
<feature type="domain" description="Autotransporter" evidence="3">
    <location>
        <begin position="803"/>
        <end position="1076"/>
    </location>
</feature>
<dbReference type="InterPro" id="IPR005546">
    <property type="entry name" value="Autotransporte_beta"/>
</dbReference>
<dbReference type="Gene3D" id="2.160.20.20">
    <property type="match status" value="1"/>
</dbReference>
<evidence type="ECO:0000313" key="7">
    <source>
        <dbReference type="Proteomes" id="UP000373449"/>
    </source>
</evidence>
<name>A0A2C6DJ54_9GAMM</name>
<keyword evidence="6" id="KW-1185">Reference proteome</keyword>
<evidence type="ECO:0000313" key="6">
    <source>
        <dbReference type="Proteomes" id="UP000224974"/>
    </source>
</evidence>
<dbReference type="SMART" id="SM00869">
    <property type="entry name" value="Autotransporter"/>
    <property type="match status" value="1"/>
</dbReference>
<dbReference type="EMBL" id="PDDX01000001">
    <property type="protein sequence ID" value="PHI30338.1"/>
    <property type="molecule type" value="Genomic_DNA"/>
</dbReference>
<dbReference type="STRING" id="1111728.GCA_000427805_04154"/>
<dbReference type="NCBIfam" id="TIGR01414">
    <property type="entry name" value="autotrans_barl"/>
    <property type="match status" value="1"/>
</dbReference>
<dbReference type="AlphaFoldDB" id="A0A2C6DJ54"/>
<sequence length="1076" mass="111366">MKTTFLNPPSFRKTLLASLLIPLFSVPSAWAENTLSVIDGTTKSVTGDYDSAIENGYAIEVGGANSIVNSISGLVIDTTGRNTTGVKVTEGGALNLTGSSITTHGIVASGISNSKGTVNLHGGTITTSGDTARGIYSTGVGSKTILDGTTITATGNGIEGWSGTEISLTDTHISTDGGSLKGVYLTGTNSTLTGDGNSFSNTGYSGTSINLSSGANGYLTNTTAYLDNGYAVASVARGSTLTLDGLNVTGKVNQVLEGGGTFNLSNAEIHLDSGAVVRVIGNATNLAKVTLTNVNATSQSGNATMINVNTYADVTVIGGSYLSKGDNAIGIWVPGKDSKVQVTNSQIYTEGYGASAIENRGTAVVDSTTVGTKGGNAHGIYSEYRFDATNMAISTAGVGSVGATAARGGLLNLDTASIDTTGDSGMVIGTFASSTVDAKNVIGTSTGASAYALWTQTSSNINLENSRITTQGVNAGGIYAAGSAAVYTNVDLNNSSVISTLGSGLRAYGANINTDVRNGSILSGGNGILIDAATNVGTVSSPLNIVSNVNMTVDNQSTVVGDIRAAENNVVNLSLTGNSVWSGAAINANSIDIDETSLWNLTGDVDVQSLNMAGNVVFLPSSTSARASSSDFSTLTINGNLSGGGNFTLNGALGDNDSVTDKIHVMGDVTGDYGVRVVNRGGLGALTTGNGINLISVDGDASAGQFAMNGSVSAGAYDYYLYEIDDNHWNLQSNLTPEPPEPPEPPVPPEPPEPPLPPLPPKPEIAYRTEVSGYIAAPYLNEFYGFTTLGSLHERRGDSASYGSGFSQGAWGRISGQHNNFDAGRFSYDSDIWFAQMGSDLYQSENAAGTQTTAGVMMTLGTQHTNTQDRARSVRAELSVNTGKIKTDAYGLGGYYTIMTNDGGYIDLVGQGTFYRNSYESRNNADQNGYGLAMSAEVGKAFNIADGWSIEPQGQLKYQYLNLESFSDDISDISGTSHSVGQARGGFRLYHDGGKEQVIKPYLSSDVIYQLGKDPKVTVDTATIRPDFSESYWQGGVGVTAKVGQGVDVYADARYQKAFDGQMDGYSGNLGIKVSF</sequence>
<feature type="chain" id="PRO_5033756684" evidence="2">
    <location>
        <begin position="32"/>
        <end position="1076"/>
    </location>
</feature>
<dbReference type="PROSITE" id="PS51208">
    <property type="entry name" value="AUTOTRANSPORTER"/>
    <property type="match status" value="1"/>
</dbReference>
<dbReference type="SUPFAM" id="SSF103515">
    <property type="entry name" value="Autotransporter"/>
    <property type="match status" value="1"/>
</dbReference>
<feature type="signal peptide" evidence="2">
    <location>
        <begin position="1"/>
        <end position="31"/>
    </location>
</feature>
<feature type="compositionally biased region" description="Pro residues" evidence="1">
    <location>
        <begin position="737"/>
        <end position="763"/>
    </location>
</feature>
<dbReference type="PANTHER" id="PTHR35037">
    <property type="entry name" value="C-TERMINAL REGION OF AIDA-LIKE PROTEIN"/>
    <property type="match status" value="1"/>
</dbReference>
<organism evidence="4 6">
    <name type="scientific">Budvicia aquatica</name>
    <dbReference type="NCBI Taxonomy" id="82979"/>
    <lineage>
        <taxon>Bacteria</taxon>
        <taxon>Pseudomonadati</taxon>
        <taxon>Pseudomonadota</taxon>
        <taxon>Gammaproteobacteria</taxon>
        <taxon>Enterobacterales</taxon>
        <taxon>Budviciaceae</taxon>
        <taxon>Budvicia</taxon>
    </lineage>
</organism>
<protein>
    <submittedName>
        <fullName evidence="5">Adhesin/invasin TibA autotransporter</fullName>
    </submittedName>
    <submittedName>
        <fullName evidence="4">Autotransporter outer membrane beta-barrel domain-containing protein</fullName>
    </submittedName>
</protein>
<dbReference type="Gene3D" id="2.40.128.130">
    <property type="entry name" value="Autotransporter beta-domain"/>
    <property type="match status" value="1"/>
</dbReference>
<dbReference type="Pfam" id="PF18883">
    <property type="entry name" value="AC_1"/>
    <property type="match status" value="1"/>
</dbReference>
<dbReference type="InterPro" id="IPR012332">
    <property type="entry name" value="Autotransporter_pectin_lyase_C"/>
</dbReference>
<dbReference type="SUPFAM" id="SSF51126">
    <property type="entry name" value="Pectin lyase-like"/>
    <property type="match status" value="1"/>
</dbReference>
<dbReference type="CDD" id="cd00253">
    <property type="entry name" value="PL_Passenger_AT"/>
    <property type="match status" value="1"/>
</dbReference>
<reference evidence="4" key="1">
    <citation type="submission" date="2017-09" db="EMBL/GenBank/DDBJ databases">
        <title>FDA dAtabase for Regulatory Grade micrObial Sequences (FDA-ARGOS): Supporting development and validation of Infectious Disease Dx tests.</title>
        <authorList>
            <person name="Minogue T."/>
            <person name="Wolcott M."/>
            <person name="Wasieloski L."/>
            <person name="Aguilar W."/>
            <person name="Moore D."/>
            <person name="Tallon L.J."/>
            <person name="Sadzewicz L."/>
            <person name="Ott S."/>
            <person name="Zhao X."/>
            <person name="Nagaraj S."/>
            <person name="Vavikolanu K."/>
            <person name="Aluvathingal J."/>
            <person name="Nadendla S."/>
            <person name="Sichtig H."/>
        </authorList>
    </citation>
    <scope>NUCLEOTIDE SEQUENCE</scope>
    <source>
        <strain evidence="4">FDAARGOS_387</strain>
    </source>
</reference>
<feature type="region of interest" description="Disordered" evidence="1">
    <location>
        <begin position="731"/>
        <end position="764"/>
    </location>
</feature>
<evidence type="ECO:0000256" key="2">
    <source>
        <dbReference type="SAM" id="SignalP"/>
    </source>
</evidence>
<evidence type="ECO:0000313" key="4">
    <source>
        <dbReference type="EMBL" id="PHI30338.1"/>
    </source>
</evidence>
<dbReference type="PANTHER" id="PTHR35037:SF3">
    <property type="entry name" value="C-TERMINAL REGION OF AIDA-LIKE PROTEIN"/>
    <property type="match status" value="1"/>
</dbReference>
<dbReference type="Proteomes" id="UP000224974">
    <property type="component" value="Unassembled WGS sequence"/>
</dbReference>
<dbReference type="Pfam" id="PF03797">
    <property type="entry name" value="Autotransporter"/>
    <property type="match status" value="1"/>
</dbReference>
<keyword evidence="2" id="KW-0732">Signal</keyword>
<dbReference type="InterPro" id="IPR006315">
    <property type="entry name" value="OM_autotransptr_brl_dom"/>
</dbReference>
<proteinExistence type="predicted"/>
<evidence type="ECO:0000259" key="3">
    <source>
        <dbReference type="PROSITE" id="PS51208"/>
    </source>
</evidence>
<dbReference type="EMBL" id="CAADJA010000002">
    <property type="protein sequence ID" value="VFS49439.1"/>
    <property type="molecule type" value="Genomic_DNA"/>
</dbReference>
<dbReference type="InterPro" id="IPR011050">
    <property type="entry name" value="Pectin_lyase_fold/virulence"/>
</dbReference>
<evidence type="ECO:0000256" key="1">
    <source>
        <dbReference type="SAM" id="MobiDB-lite"/>
    </source>
</evidence>
<dbReference type="Proteomes" id="UP000373449">
    <property type="component" value="Unassembled WGS sequence"/>
</dbReference>
<dbReference type="OrthoDB" id="6053567at2"/>
<dbReference type="GO" id="GO:0019867">
    <property type="term" value="C:outer membrane"/>
    <property type="evidence" value="ECO:0007669"/>
    <property type="project" value="InterPro"/>
</dbReference>